<dbReference type="PROSITE" id="PS50994">
    <property type="entry name" value="INTEGRASE"/>
    <property type="match status" value="1"/>
</dbReference>
<sequence length="260" mass="30286">MADLPEERLRPSKPFQFIGLDMIGPLNVKTHEKVKTWICIFTCLTTRAVHLEYVMNLSAPTFVQCLIRCFSRRGLPDQIISDNASQFVLASKAYIAAYPVEKLTWRFNVPLAPWQGGIFERLVAIVKNAFRRSIGRRCLGLEEFRTFICQVENTLNCRPITAVNNDIDSHNVLRPIDFLIPEFTDPSISIEDDRSDPEYLPPNVSSKVKLVKHWEKTLQHLHALWDFWTTDYLTLLRERMQSHHKGRRNQMKICRKLYGN</sequence>
<dbReference type="WBParaSite" id="PSU_v2.g2206.t1">
    <property type="protein sequence ID" value="PSU_v2.g2206.t1"/>
    <property type="gene ID" value="PSU_v2.g2206"/>
</dbReference>
<keyword evidence="2" id="KW-1185">Reference proteome</keyword>
<dbReference type="Proteomes" id="UP000887577">
    <property type="component" value="Unplaced"/>
</dbReference>
<dbReference type="SUPFAM" id="SSF53098">
    <property type="entry name" value="Ribonuclease H-like"/>
    <property type="match status" value="1"/>
</dbReference>
<dbReference type="AlphaFoldDB" id="A0A914YPU2"/>
<name>A0A914YPU2_9BILA</name>
<dbReference type="PANTHER" id="PTHR47331:SF1">
    <property type="entry name" value="GAG-LIKE PROTEIN"/>
    <property type="match status" value="1"/>
</dbReference>
<dbReference type="InterPro" id="IPR012337">
    <property type="entry name" value="RNaseH-like_sf"/>
</dbReference>
<dbReference type="Gene3D" id="3.30.420.10">
    <property type="entry name" value="Ribonuclease H-like superfamily/Ribonuclease H"/>
    <property type="match status" value="1"/>
</dbReference>
<protein>
    <submittedName>
        <fullName evidence="3">Integrase catalytic domain-containing protein</fullName>
    </submittedName>
</protein>
<accession>A0A914YPU2</accession>
<dbReference type="InterPro" id="IPR036397">
    <property type="entry name" value="RNaseH_sf"/>
</dbReference>
<dbReference type="PANTHER" id="PTHR47331">
    <property type="entry name" value="PHD-TYPE DOMAIN-CONTAINING PROTEIN"/>
    <property type="match status" value="1"/>
</dbReference>
<proteinExistence type="predicted"/>
<dbReference type="GO" id="GO:0015074">
    <property type="term" value="P:DNA integration"/>
    <property type="evidence" value="ECO:0007669"/>
    <property type="project" value="InterPro"/>
</dbReference>
<evidence type="ECO:0000259" key="1">
    <source>
        <dbReference type="PROSITE" id="PS50994"/>
    </source>
</evidence>
<evidence type="ECO:0000313" key="2">
    <source>
        <dbReference type="Proteomes" id="UP000887577"/>
    </source>
</evidence>
<organism evidence="2 3">
    <name type="scientific">Panagrolaimus superbus</name>
    <dbReference type="NCBI Taxonomy" id="310955"/>
    <lineage>
        <taxon>Eukaryota</taxon>
        <taxon>Metazoa</taxon>
        <taxon>Ecdysozoa</taxon>
        <taxon>Nematoda</taxon>
        <taxon>Chromadorea</taxon>
        <taxon>Rhabditida</taxon>
        <taxon>Tylenchina</taxon>
        <taxon>Panagrolaimomorpha</taxon>
        <taxon>Panagrolaimoidea</taxon>
        <taxon>Panagrolaimidae</taxon>
        <taxon>Panagrolaimus</taxon>
    </lineage>
</organism>
<dbReference type="GO" id="GO:0003676">
    <property type="term" value="F:nucleic acid binding"/>
    <property type="evidence" value="ECO:0007669"/>
    <property type="project" value="InterPro"/>
</dbReference>
<feature type="domain" description="Integrase catalytic" evidence="1">
    <location>
        <begin position="10"/>
        <end position="183"/>
    </location>
</feature>
<reference evidence="3" key="1">
    <citation type="submission" date="2022-11" db="UniProtKB">
        <authorList>
            <consortium name="WormBaseParasite"/>
        </authorList>
    </citation>
    <scope>IDENTIFICATION</scope>
</reference>
<evidence type="ECO:0000313" key="3">
    <source>
        <dbReference type="WBParaSite" id="PSU_v2.g2206.t1"/>
    </source>
</evidence>
<dbReference type="InterPro" id="IPR001584">
    <property type="entry name" value="Integrase_cat-core"/>
</dbReference>